<accession>A0A1X6PAZ5</accession>
<reference evidence="2 3" key="1">
    <citation type="submission" date="2017-03" db="EMBL/GenBank/DDBJ databases">
        <title>WGS assembly of Porphyra umbilicalis.</title>
        <authorList>
            <person name="Brawley S.H."/>
            <person name="Blouin N.A."/>
            <person name="Ficko-Blean E."/>
            <person name="Wheeler G.L."/>
            <person name="Lohr M."/>
            <person name="Goodson H.V."/>
            <person name="Jenkins J.W."/>
            <person name="Blaby-Haas C.E."/>
            <person name="Helliwell K.E."/>
            <person name="Chan C."/>
            <person name="Marriage T."/>
            <person name="Bhattacharya D."/>
            <person name="Klein A.S."/>
            <person name="Badis Y."/>
            <person name="Brodie J."/>
            <person name="Cao Y."/>
            <person name="Collen J."/>
            <person name="Dittami S.M."/>
            <person name="Gachon C.M."/>
            <person name="Green B.R."/>
            <person name="Karpowicz S."/>
            <person name="Kim J.W."/>
            <person name="Kudahl U."/>
            <person name="Lin S."/>
            <person name="Michel G."/>
            <person name="Mittag M."/>
            <person name="Olson B.J."/>
            <person name="Pangilinan J."/>
            <person name="Peng Y."/>
            <person name="Qiu H."/>
            <person name="Shu S."/>
            <person name="Singer J.T."/>
            <person name="Smith A.G."/>
            <person name="Sprecher B.N."/>
            <person name="Wagner V."/>
            <person name="Wang W."/>
            <person name="Wang Z.-Y."/>
            <person name="Yan J."/>
            <person name="Yarish C."/>
            <person name="Zoeuner-Riek S."/>
            <person name="Zhuang Y."/>
            <person name="Zou Y."/>
            <person name="Lindquist E.A."/>
            <person name="Grimwood J."/>
            <person name="Barry K."/>
            <person name="Rokhsar D.S."/>
            <person name="Schmutz J."/>
            <person name="Stiller J.W."/>
            <person name="Grossman A.R."/>
            <person name="Prochnik S.E."/>
        </authorList>
    </citation>
    <scope>NUCLEOTIDE SEQUENCE [LARGE SCALE GENOMIC DNA]</scope>
    <source>
        <strain evidence="2">4086291</strain>
    </source>
</reference>
<feature type="compositionally biased region" description="Low complexity" evidence="1">
    <location>
        <begin position="293"/>
        <end position="322"/>
    </location>
</feature>
<feature type="compositionally biased region" description="Acidic residues" evidence="1">
    <location>
        <begin position="470"/>
        <end position="479"/>
    </location>
</feature>
<feature type="compositionally biased region" description="Basic residues" evidence="1">
    <location>
        <begin position="228"/>
        <end position="243"/>
    </location>
</feature>
<feature type="region of interest" description="Disordered" evidence="1">
    <location>
        <begin position="968"/>
        <end position="990"/>
    </location>
</feature>
<proteinExistence type="predicted"/>
<dbReference type="EMBL" id="KV918822">
    <property type="protein sequence ID" value="OSX78024.1"/>
    <property type="molecule type" value="Genomic_DNA"/>
</dbReference>
<evidence type="ECO:0000313" key="3">
    <source>
        <dbReference type="Proteomes" id="UP000218209"/>
    </source>
</evidence>
<feature type="region of interest" description="Disordered" evidence="1">
    <location>
        <begin position="1"/>
        <end position="82"/>
    </location>
</feature>
<feature type="compositionally biased region" description="Pro residues" evidence="1">
    <location>
        <begin position="451"/>
        <end position="466"/>
    </location>
</feature>
<keyword evidence="3" id="KW-1185">Reference proteome</keyword>
<evidence type="ECO:0000256" key="1">
    <source>
        <dbReference type="SAM" id="MobiDB-lite"/>
    </source>
</evidence>
<feature type="region of interest" description="Disordered" evidence="1">
    <location>
        <begin position="128"/>
        <end position="148"/>
    </location>
</feature>
<dbReference type="AlphaFoldDB" id="A0A1X6PAZ5"/>
<feature type="region of interest" description="Disordered" evidence="1">
    <location>
        <begin position="196"/>
        <end position="369"/>
    </location>
</feature>
<feature type="compositionally biased region" description="Polar residues" evidence="1">
    <location>
        <begin position="344"/>
        <end position="355"/>
    </location>
</feature>
<protein>
    <submittedName>
        <fullName evidence="2">Uncharacterized protein</fullName>
    </submittedName>
</protein>
<feature type="compositionally biased region" description="Low complexity" evidence="1">
    <location>
        <begin position="513"/>
        <end position="532"/>
    </location>
</feature>
<feature type="region of interest" description="Disordered" evidence="1">
    <location>
        <begin position="439"/>
        <end position="532"/>
    </location>
</feature>
<gene>
    <name evidence="2" type="ORF">BU14_0125s0012</name>
</gene>
<evidence type="ECO:0000313" key="2">
    <source>
        <dbReference type="EMBL" id="OSX78024.1"/>
    </source>
</evidence>
<feature type="compositionally biased region" description="Acidic residues" evidence="1">
    <location>
        <begin position="277"/>
        <end position="289"/>
    </location>
</feature>
<organism evidence="2 3">
    <name type="scientific">Porphyra umbilicalis</name>
    <name type="common">Purple laver</name>
    <name type="synonym">Red alga</name>
    <dbReference type="NCBI Taxonomy" id="2786"/>
    <lineage>
        <taxon>Eukaryota</taxon>
        <taxon>Rhodophyta</taxon>
        <taxon>Bangiophyceae</taxon>
        <taxon>Bangiales</taxon>
        <taxon>Bangiaceae</taxon>
        <taxon>Porphyra</taxon>
    </lineage>
</organism>
<name>A0A1X6PAZ5_PORUM</name>
<sequence>MAPPAPMSRGKESGTRSSTKRAAQEDVIDVDNIPSATVEPSTKGKGPAKAARYQEPIGVDDPATWVTPTRSSAGDPASERLNPTLKFDGAVGVALYEQKLEVLTEDARGEAVTLAADLGATPATKAVKAGGASSAGGRATPGASSSVVWSPTGSGAASSLVTDKVAKLQKPWTEAAVPAACTPSGPVVPVVGSAAGYGQSSRRASVTEAVTRGRKVEMPPGHLSLPRTKNRSNRSRSSRRGFVRKAAVMTAIAPRMYADPPTPPGGWSDAETASSDGDSELSNGEEEDATVGASSSAGPARAPTPAANVVASTTRSAETAAAGIGKPDDRESAAGAAYVPVPMASSTSTEPNETASRTEGDGRTPGPTPVVTRVALAADALAEQLAERSRNPRIFPVGAFWSPGTAALLPGVQFSSGGLPPFPPPVANRVAAASVGAGRSPSAAMPATISPVPPPLVRAHQPPPPGTDDGSSEEMDDDALVSAYITPPASPRFSPTDSPRRTPALSGTRRRASASGAQRTTAAASTAGAAARANNDVEHATLTLRDVMVALRTGFSSVRRESGRLRAELVVVKSQAASSLRRMDGIAAAADGTQSGSGVVLERLSKLEMLLQALNERLPKEGGDKADGGRVANTLGLVNEIKERFLEGLMEEIRTASSSALVYPTTTVTNDRLLRAAAHVMHVSEDEAAEKLQQKVMLPVRKPAKGLALVVAYQYVKRVVGHLNSALTSSAVATFVKRIHALTGMGARDTRGVLKLSGEECLELLRDDSFVKGANGRLAVLDALASVIDEVAGTAMMVTWSGPNNAARIIRCIYGQAANVCFRIRTFLRSRAGLPPVAAAIGVLNQGHRTLYERELLFLHDVFPKDMEVHDGLQLLDGGNPNRHFLEGAPAPATSGASAAVLAAAVPVVGVSAVGAVAPPTFLDGAAATLAPQGVLGPVGAVLPSPPRQMRLAPLPVGMPVLPGSQAAREAAARVDDWDEEEDDEIRPVSGEYAAQWRAHRAAGL</sequence>
<dbReference type="Proteomes" id="UP000218209">
    <property type="component" value="Unassembled WGS sequence"/>
</dbReference>
<feature type="compositionally biased region" description="Low complexity" evidence="1">
    <location>
        <begin position="129"/>
        <end position="146"/>
    </location>
</feature>